<name>A0A7S4IFF1_9STRA</name>
<organism evidence="1">
    <name type="scientific">Odontella aurita</name>
    <dbReference type="NCBI Taxonomy" id="265563"/>
    <lineage>
        <taxon>Eukaryota</taxon>
        <taxon>Sar</taxon>
        <taxon>Stramenopiles</taxon>
        <taxon>Ochrophyta</taxon>
        <taxon>Bacillariophyta</taxon>
        <taxon>Mediophyceae</taxon>
        <taxon>Biddulphiophycidae</taxon>
        <taxon>Eupodiscales</taxon>
        <taxon>Odontellaceae</taxon>
        <taxon>Odontella</taxon>
    </lineage>
</organism>
<sequence>MNSSKISTDSLQQKQIMRQQPVKPVFCSLVQVDCKKTSMHAECDLGKRILPDNRLSAQEDANKLISPNAQVVEGRLSAFVQVRILLKILEREDRELRDKASRAIRFCQGKSKEQRGGPSLAFSICTMLRLLVGDKRWQQAEQCRRRIMLQSVSRLSKR</sequence>
<accession>A0A7S4IFF1</accession>
<dbReference type="AlphaFoldDB" id="A0A7S4IFF1"/>
<proteinExistence type="predicted"/>
<reference evidence="1" key="1">
    <citation type="submission" date="2021-01" db="EMBL/GenBank/DDBJ databases">
        <authorList>
            <person name="Corre E."/>
            <person name="Pelletier E."/>
            <person name="Niang G."/>
            <person name="Scheremetjew M."/>
            <person name="Finn R."/>
            <person name="Kale V."/>
            <person name="Holt S."/>
            <person name="Cochrane G."/>
            <person name="Meng A."/>
            <person name="Brown T."/>
            <person name="Cohen L."/>
        </authorList>
    </citation>
    <scope>NUCLEOTIDE SEQUENCE</scope>
    <source>
        <strain evidence="1">Isolate 1302-5</strain>
    </source>
</reference>
<dbReference type="EMBL" id="HBKQ01015886">
    <property type="protein sequence ID" value="CAE2227638.1"/>
    <property type="molecule type" value="Transcribed_RNA"/>
</dbReference>
<evidence type="ECO:0000313" key="1">
    <source>
        <dbReference type="EMBL" id="CAE2227638.1"/>
    </source>
</evidence>
<protein>
    <submittedName>
        <fullName evidence="1">Uncharacterized protein</fullName>
    </submittedName>
</protein>
<gene>
    <name evidence="1" type="ORF">OAUR00152_LOCUS10761</name>
</gene>